<organism evidence="1">
    <name type="scientific">viral metagenome</name>
    <dbReference type="NCBI Taxonomy" id="1070528"/>
    <lineage>
        <taxon>unclassified sequences</taxon>
        <taxon>metagenomes</taxon>
        <taxon>organismal metagenomes</taxon>
    </lineage>
</organism>
<dbReference type="EMBL" id="MN739501">
    <property type="protein sequence ID" value="QHT08787.1"/>
    <property type="molecule type" value="Genomic_DNA"/>
</dbReference>
<accession>A0A6C0CWZ4</accession>
<evidence type="ECO:0000313" key="1">
    <source>
        <dbReference type="EMBL" id="QHT08787.1"/>
    </source>
</evidence>
<protein>
    <submittedName>
        <fullName evidence="1">Uncharacterized protein</fullName>
    </submittedName>
</protein>
<dbReference type="AlphaFoldDB" id="A0A6C0CWZ4"/>
<name>A0A6C0CWZ4_9ZZZZ</name>
<sequence>MEWLKIKPEPDIKVNKYNIERKKPIPLDISPSELIIKIRKKEVNQREKEIDNYMKDLEYLMNEINKLNYSIQRVKSMTELASIREKILTESCNF</sequence>
<reference evidence="1" key="1">
    <citation type="journal article" date="2020" name="Nature">
        <title>Giant virus diversity and host interactions through global metagenomics.</title>
        <authorList>
            <person name="Schulz F."/>
            <person name="Roux S."/>
            <person name="Paez-Espino D."/>
            <person name="Jungbluth S."/>
            <person name="Walsh D.A."/>
            <person name="Denef V.J."/>
            <person name="McMahon K.D."/>
            <person name="Konstantinidis K.T."/>
            <person name="Eloe-Fadrosh E.A."/>
            <person name="Kyrpides N.C."/>
            <person name="Woyke T."/>
        </authorList>
    </citation>
    <scope>NUCLEOTIDE SEQUENCE</scope>
    <source>
        <strain evidence="1">GVMAG-M-3300023109-53</strain>
    </source>
</reference>
<proteinExistence type="predicted"/>